<evidence type="ECO:0000313" key="3">
    <source>
        <dbReference type="Proteomes" id="UP001519343"/>
    </source>
</evidence>
<proteinExistence type="predicted"/>
<evidence type="ECO:0000256" key="1">
    <source>
        <dbReference type="SAM" id="MobiDB-lite"/>
    </source>
</evidence>
<reference evidence="2 3" key="1">
    <citation type="submission" date="2021-03" db="EMBL/GenBank/DDBJ databases">
        <title>Genomic Encyclopedia of Type Strains, Phase IV (KMG-IV): sequencing the most valuable type-strain genomes for metagenomic binning, comparative biology and taxonomic classification.</title>
        <authorList>
            <person name="Goeker M."/>
        </authorList>
    </citation>
    <scope>NUCLEOTIDE SEQUENCE [LARGE SCALE GENOMIC DNA]</scope>
    <source>
        <strain evidence="2 3">DSM 24738</strain>
    </source>
</reference>
<dbReference type="Proteomes" id="UP001519343">
    <property type="component" value="Unassembled WGS sequence"/>
</dbReference>
<evidence type="ECO:0000313" key="2">
    <source>
        <dbReference type="EMBL" id="MBP1931021.1"/>
    </source>
</evidence>
<feature type="region of interest" description="Disordered" evidence="1">
    <location>
        <begin position="26"/>
        <end position="51"/>
    </location>
</feature>
<dbReference type="EMBL" id="JAGGKT010000002">
    <property type="protein sequence ID" value="MBP1931021.1"/>
    <property type="molecule type" value="Genomic_DNA"/>
</dbReference>
<comment type="caution">
    <text evidence="2">The sequence shown here is derived from an EMBL/GenBank/DDBJ whole genome shotgun (WGS) entry which is preliminary data.</text>
</comment>
<accession>A0ABS4GL94</accession>
<keyword evidence="3" id="KW-1185">Reference proteome</keyword>
<feature type="compositionally biased region" description="Polar residues" evidence="1">
    <location>
        <begin position="31"/>
        <end position="51"/>
    </location>
</feature>
<name>A0ABS4GL94_9BACL</name>
<organism evidence="2 3">
    <name type="scientific">Ammoniphilus resinae</name>
    <dbReference type="NCBI Taxonomy" id="861532"/>
    <lineage>
        <taxon>Bacteria</taxon>
        <taxon>Bacillati</taxon>
        <taxon>Bacillota</taxon>
        <taxon>Bacilli</taxon>
        <taxon>Bacillales</taxon>
        <taxon>Paenibacillaceae</taxon>
        <taxon>Aneurinibacillus group</taxon>
        <taxon>Ammoniphilus</taxon>
    </lineage>
</organism>
<protein>
    <submittedName>
        <fullName evidence="2">Uncharacterized protein</fullName>
    </submittedName>
</protein>
<sequence length="51" mass="5482">MNNTNTTKCGCDMGIERMVNEGGLGAELSYPQLQSQSMGKRNGTTSKNKEA</sequence>
<gene>
    <name evidence="2" type="ORF">J2Z37_001018</name>
</gene>